<dbReference type="InterPro" id="IPR000217">
    <property type="entry name" value="Tubulin"/>
</dbReference>
<dbReference type="PRINTS" id="PR01163">
    <property type="entry name" value="BETATUBULIN"/>
</dbReference>
<evidence type="ECO:0000256" key="1">
    <source>
        <dbReference type="ARBA" id="ARBA00009636"/>
    </source>
</evidence>
<evidence type="ECO:0000256" key="4">
    <source>
        <dbReference type="ARBA" id="ARBA00023134"/>
    </source>
</evidence>
<evidence type="ECO:0000259" key="6">
    <source>
        <dbReference type="SMART" id="SM00864"/>
    </source>
</evidence>
<evidence type="ECO:0000256" key="3">
    <source>
        <dbReference type="ARBA" id="ARBA00022741"/>
    </source>
</evidence>
<dbReference type="AlphaFoldDB" id="A0AAN7GXQ5"/>
<protein>
    <recommendedName>
        <fullName evidence="5">Tubulin beta chain</fullName>
    </recommendedName>
</protein>
<dbReference type="InterPro" id="IPR017975">
    <property type="entry name" value="Tubulin_CS"/>
</dbReference>
<dbReference type="PRINTS" id="PR01161">
    <property type="entry name" value="TUBULIN"/>
</dbReference>
<reference evidence="7 8" key="1">
    <citation type="journal article" date="2023" name="Hortic Res">
        <title>Pangenome of water caltrop reveals structural variations and asymmetric subgenome divergence after allopolyploidization.</title>
        <authorList>
            <person name="Zhang X."/>
            <person name="Chen Y."/>
            <person name="Wang L."/>
            <person name="Yuan Y."/>
            <person name="Fang M."/>
            <person name="Shi L."/>
            <person name="Lu R."/>
            <person name="Comes H.P."/>
            <person name="Ma Y."/>
            <person name="Chen Y."/>
            <person name="Huang G."/>
            <person name="Zhou Y."/>
            <person name="Zheng Z."/>
            <person name="Qiu Y."/>
        </authorList>
    </citation>
    <scope>NUCLEOTIDE SEQUENCE [LARGE SCALE GENOMIC DNA]</scope>
    <source>
        <tissue evidence="7">Roots</tissue>
    </source>
</reference>
<comment type="subunit">
    <text evidence="5">Dimer of alpha and beta chains. A typical microtubule is a hollow water-filled tube with an outer diameter of 25 nm and an inner diameter of 15 nM. Alpha-beta heterodimers associate head-to-tail to form protofilaments running lengthwise along the microtubule wall with the beta-tubulin subunit facing the microtubule plus end conferring a structural polarity. Microtubules usually have 13 protofilaments but different protofilament numbers can be found in some organisms and specialized cells.</text>
</comment>
<sequence length="215" mass="23468">MGVLRLTRVEKGSNGDPWNYNRAPLNQQNSVAGAGPSADQVLLTYLSSPETSLNTLHIRKMREILHVQVGQCGNQVGGKFWEICHALGGGTGSGMGTLLISKIREEYPDRMMMTFSVFPSAKVSDTGVEPYNTMLSIQQLIENADECIALDNESLYNICFHTLKITKPEFNGHRLRRKRTTGYDWEQSVLSSPSPPALGTSSLSFLNGSLSSAGG</sequence>
<evidence type="ECO:0000313" key="7">
    <source>
        <dbReference type="EMBL" id="KAK4746039.1"/>
    </source>
</evidence>
<dbReference type="Gene3D" id="3.40.50.1440">
    <property type="entry name" value="Tubulin/FtsZ, GTPase domain"/>
    <property type="match status" value="2"/>
</dbReference>
<organism evidence="7 8">
    <name type="scientific">Trapa incisa</name>
    <dbReference type="NCBI Taxonomy" id="236973"/>
    <lineage>
        <taxon>Eukaryota</taxon>
        <taxon>Viridiplantae</taxon>
        <taxon>Streptophyta</taxon>
        <taxon>Embryophyta</taxon>
        <taxon>Tracheophyta</taxon>
        <taxon>Spermatophyta</taxon>
        <taxon>Magnoliopsida</taxon>
        <taxon>eudicotyledons</taxon>
        <taxon>Gunneridae</taxon>
        <taxon>Pentapetalae</taxon>
        <taxon>rosids</taxon>
        <taxon>malvids</taxon>
        <taxon>Myrtales</taxon>
        <taxon>Lythraceae</taxon>
        <taxon>Trapa</taxon>
    </lineage>
</organism>
<dbReference type="GO" id="GO:0005200">
    <property type="term" value="F:structural constituent of cytoskeleton"/>
    <property type="evidence" value="ECO:0007669"/>
    <property type="project" value="InterPro"/>
</dbReference>
<keyword evidence="3 5" id="KW-0547">Nucleotide-binding</keyword>
<gene>
    <name evidence="7" type="ORF">SAY87_012351</name>
</gene>
<comment type="caution">
    <text evidence="7">The sequence shown here is derived from an EMBL/GenBank/DDBJ whole genome shotgun (WGS) entry which is preliminary data.</text>
</comment>
<dbReference type="Pfam" id="PF00091">
    <property type="entry name" value="Tubulin"/>
    <property type="match status" value="1"/>
</dbReference>
<dbReference type="InterPro" id="IPR002453">
    <property type="entry name" value="Beta_tubulin"/>
</dbReference>
<dbReference type="GO" id="GO:0007017">
    <property type="term" value="P:microtubule-based process"/>
    <property type="evidence" value="ECO:0007669"/>
    <property type="project" value="InterPro"/>
</dbReference>
<dbReference type="InterPro" id="IPR036525">
    <property type="entry name" value="Tubulin/FtsZ_GTPase_sf"/>
</dbReference>
<dbReference type="Proteomes" id="UP001345219">
    <property type="component" value="Chromosome 10"/>
</dbReference>
<evidence type="ECO:0000256" key="2">
    <source>
        <dbReference type="ARBA" id="ARBA00022701"/>
    </source>
</evidence>
<dbReference type="SMART" id="SM00864">
    <property type="entry name" value="Tubulin"/>
    <property type="match status" value="1"/>
</dbReference>
<keyword evidence="4 5" id="KW-0342">GTP-binding</keyword>
<keyword evidence="2 5" id="KW-0493">Microtubule</keyword>
<proteinExistence type="inferred from homology"/>
<keyword evidence="8" id="KW-1185">Reference proteome</keyword>
<accession>A0AAN7GXQ5</accession>
<dbReference type="InterPro" id="IPR003008">
    <property type="entry name" value="Tubulin_FtsZ_GTPase"/>
</dbReference>
<evidence type="ECO:0000256" key="5">
    <source>
        <dbReference type="RuleBase" id="RU000352"/>
    </source>
</evidence>
<name>A0AAN7GXQ5_9MYRT</name>
<dbReference type="PROSITE" id="PS00227">
    <property type="entry name" value="TUBULIN"/>
    <property type="match status" value="1"/>
</dbReference>
<dbReference type="SUPFAM" id="SSF52490">
    <property type="entry name" value="Tubulin nucleotide-binding domain-like"/>
    <property type="match status" value="1"/>
</dbReference>
<comment type="similarity">
    <text evidence="1 5">Belongs to the tubulin family.</text>
</comment>
<comment type="function">
    <text evidence="5">Tubulin is the major constituent of microtubules, a cylinder consisting of laterally associated linear protofilaments composed of alpha- and beta-tubulin heterodimers. Microtubules grow by the addition of GTP-tubulin dimers to the microtubule end, where a stabilizing cap forms. Below the cap, tubulin dimers are in GDP-bound state, owing to GTPase activity of alpha-tubulin.</text>
</comment>
<dbReference type="PANTHER" id="PTHR11588">
    <property type="entry name" value="TUBULIN"/>
    <property type="match status" value="1"/>
</dbReference>
<dbReference type="GO" id="GO:0003924">
    <property type="term" value="F:GTPase activity"/>
    <property type="evidence" value="ECO:0007669"/>
    <property type="project" value="InterPro"/>
</dbReference>
<feature type="domain" description="Tubulin/FtsZ GTPase" evidence="6">
    <location>
        <begin position="25"/>
        <end position="169"/>
    </location>
</feature>
<evidence type="ECO:0000313" key="8">
    <source>
        <dbReference type="Proteomes" id="UP001345219"/>
    </source>
</evidence>
<dbReference type="GO" id="GO:0005874">
    <property type="term" value="C:microtubule"/>
    <property type="evidence" value="ECO:0007669"/>
    <property type="project" value="UniProtKB-KW"/>
</dbReference>
<dbReference type="GO" id="GO:0005525">
    <property type="term" value="F:GTP binding"/>
    <property type="evidence" value="ECO:0007669"/>
    <property type="project" value="UniProtKB-UniRule"/>
</dbReference>
<dbReference type="EMBL" id="JAXIOK010000021">
    <property type="protein sequence ID" value="KAK4746039.1"/>
    <property type="molecule type" value="Genomic_DNA"/>
</dbReference>